<reference evidence="3" key="1">
    <citation type="submission" date="2022-11" db="UniProtKB">
        <authorList>
            <consortium name="WormBaseParasite"/>
        </authorList>
    </citation>
    <scope>IDENTIFICATION</scope>
</reference>
<proteinExistence type="predicted"/>
<evidence type="ECO:0000256" key="1">
    <source>
        <dbReference type="SAM" id="MobiDB-lite"/>
    </source>
</evidence>
<feature type="region of interest" description="Disordered" evidence="1">
    <location>
        <begin position="24"/>
        <end position="49"/>
    </location>
</feature>
<dbReference type="WBParaSite" id="PSU_v2.g11808.t1">
    <property type="protein sequence ID" value="PSU_v2.g11808.t1"/>
    <property type="gene ID" value="PSU_v2.g11808"/>
</dbReference>
<evidence type="ECO:0000313" key="2">
    <source>
        <dbReference type="Proteomes" id="UP000887577"/>
    </source>
</evidence>
<evidence type="ECO:0000313" key="3">
    <source>
        <dbReference type="WBParaSite" id="PSU_v2.g11808.t1"/>
    </source>
</evidence>
<organism evidence="2 3">
    <name type="scientific">Panagrolaimus superbus</name>
    <dbReference type="NCBI Taxonomy" id="310955"/>
    <lineage>
        <taxon>Eukaryota</taxon>
        <taxon>Metazoa</taxon>
        <taxon>Ecdysozoa</taxon>
        <taxon>Nematoda</taxon>
        <taxon>Chromadorea</taxon>
        <taxon>Rhabditida</taxon>
        <taxon>Tylenchina</taxon>
        <taxon>Panagrolaimomorpha</taxon>
        <taxon>Panagrolaimoidea</taxon>
        <taxon>Panagrolaimidae</taxon>
        <taxon>Panagrolaimus</taxon>
    </lineage>
</organism>
<sequence length="309" mass="35296">MDGEVFFTDSVYQPIDDHGLDIDQEAEFRPTSSAEPKKEAVKKPARDFTNQKKITQKVRQFIEEDDLMRITKTIKKPKPGQLSCGVRRMKHDVVALSKFAPGIQSTVIGPARLKVSEKAKLKKLREVPTSIEYETGAPLAPLMIYPKETNLFAFRAPGYDIHTPLGNTQSDIRRSKVYKKATELAEIDAVIKKLDTSIINLKVESIRSLRNQNHYKEPLNFENCNNEEDTCARVRPMLQTIRRPLIEVDLMCKPSTSKVRDDHPVSSFAAIHSGINDEYSLYGDIRPEVLIQEEMARRGYQHCNDYLYV</sequence>
<dbReference type="Proteomes" id="UP000887577">
    <property type="component" value="Unplaced"/>
</dbReference>
<dbReference type="AlphaFoldDB" id="A0A914XXX5"/>
<keyword evidence="2" id="KW-1185">Reference proteome</keyword>
<accession>A0A914XXX5</accession>
<feature type="compositionally biased region" description="Basic and acidic residues" evidence="1">
    <location>
        <begin position="35"/>
        <end position="49"/>
    </location>
</feature>
<protein>
    <submittedName>
        <fullName evidence="3">Uncharacterized protein</fullName>
    </submittedName>
</protein>
<name>A0A914XXX5_9BILA</name>